<evidence type="ECO:0000313" key="2">
    <source>
        <dbReference type="EMBL" id="SDU51002.1"/>
    </source>
</evidence>
<keyword evidence="1" id="KW-1133">Transmembrane helix</keyword>
<keyword evidence="3" id="KW-1185">Reference proteome</keyword>
<reference evidence="2 3" key="1">
    <citation type="submission" date="2016-10" db="EMBL/GenBank/DDBJ databases">
        <authorList>
            <person name="Varghese N."/>
            <person name="Submissions S."/>
        </authorList>
    </citation>
    <scope>NUCLEOTIDE SEQUENCE [LARGE SCALE GENOMIC DNA]</scope>
    <source>
        <strain evidence="2 3">BS3667</strain>
    </source>
</reference>
<sequence>MWLLGVYKVFYLNSLMGRLLVLIMTGSSLLYAASRCFITEGPPVLREEGIRYQLGLDWPVIARAISVA</sequence>
<keyword evidence="1" id="KW-0812">Transmembrane</keyword>
<evidence type="ECO:0000256" key="1">
    <source>
        <dbReference type="SAM" id="Phobius"/>
    </source>
</evidence>
<evidence type="ECO:0000313" key="3">
    <source>
        <dbReference type="Proteomes" id="UP000182058"/>
    </source>
</evidence>
<keyword evidence="1" id="KW-0472">Membrane</keyword>
<protein>
    <submittedName>
        <fullName evidence="2">Uncharacterized protein</fullName>
    </submittedName>
</protein>
<accession>A0ABY0VRF2</accession>
<proteinExistence type="predicted"/>
<name>A0ABY0VRF2_9PSED</name>
<gene>
    <name evidence="2" type="ORF">SAMN04490201_2163</name>
</gene>
<organism evidence="2 3">
    <name type="scientific">Pseudomonas psychrophila</name>
    <dbReference type="NCBI Taxonomy" id="122355"/>
    <lineage>
        <taxon>Bacteria</taxon>
        <taxon>Pseudomonadati</taxon>
        <taxon>Pseudomonadota</taxon>
        <taxon>Gammaproteobacteria</taxon>
        <taxon>Pseudomonadales</taxon>
        <taxon>Pseudomonadaceae</taxon>
        <taxon>Pseudomonas</taxon>
    </lineage>
</organism>
<dbReference type="Proteomes" id="UP000182058">
    <property type="component" value="Chromosome I"/>
</dbReference>
<feature type="transmembrane region" description="Helical" evidence="1">
    <location>
        <begin position="15"/>
        <end position="33"/>
    </location>
</feature>
<dbReference type="EMBL" id="LT629795">
    <property type="protein sequence ID" value="SDU51002.1"/>
    <property type="molecule type" value="Genomic_DNA"/>
</dbReference>